<dbReference type="EMBL" id="UYSG01011287">
    <property type="protein sequence ID" value="VDL61743.1"/>
    <property type="molecule type" value="Genomic_DNA"/>
</dbReference>
<feature type="transmembrane region" description="Helical" evidence="1">
    <location>
        <begin position="187"/>
        <end position="213"/>
    </location>
</feature>
<evidence type="ECO:0000313" key="2">
    <source>
        <dbReference type="EMBL" id="VDL61743.1"/>
    </source>
</evidence>
<dbReference type="OrthoDB" id="9937820at2759"/>
<keyword evidence="1" id="KW-0812">Transmembrane</keyword>
<evidence type="ECO:0000256" key="1">
    <source>
        <dbReference type="SAM" id="Phobius"/>
    </source>
</evidence>
<keyword evidence="1" id="KW-1133">Transmembrane helix</keyword>
<dbReference type="Proteomes" id="UP000274504">
    <property type="component" value="Unassembled WGS sequence"/>
</dbReference>
<gene>
    <name evidence="2" type="ORF">HDID_LOCUS9425</name>
</gene>
<organism evidence="2 3">
    <name type="scientific">Hymenolepis diminuta</name>
    <name type="common">Rat tapeworm</name>
    <dbReference type="NCBI Taxonomy" id="6216"/>
    <lineage>
        <taxon>Eukaryota</taxon>
        <taxon>Metazoa</taxon>
        <taxon>Spiralia</taxon>
        <taxon>Lophotrochozoa</taxon>
        <taxon>Platyhelminthes</taxon>
        <taxon>Cestoda</taxon>
        <taxon>Eucestoda</taxon>
        <taxon>Cyclophyllidea</taxon>
        <taxon>Hymenolepididae</taxon>
        <taxon>Hymenolepis</taxon>
    </lineage>
</organism>
<evidence type="ECO:0000313" key="3">
    <source>
        <dbReference type="Proteomes" id="UP000274504"/>
    </source>
</evidence>
<keyword evidence="1" id="KW-0472">Membrane</keyword>
<protein>
    <submittedName>
        <fullName evidence="2">Uncharacterized protein</fullName>
    </submittedName>
</protein>
<sequence length="214" mass="24900">MVLQGQTKIINEGSYEETYMFQTPCNFTILLNENRSRILPYSCINKTQINKLQTELLCPPEYHITLKQIIQYIYKANAPVGNTQTQNFIPINQQPVKYQPHFFTFFAAVMEVGEMKSAVVKRIPQKFAIPELMNPGLNTSADDGKNSQRLLHKCEITLIDETCGHFPMILWNEDLIMYALRFWKSKLTFYNTTGYILWLIFHVIAKITLVGYYP</sequence>
<reference evidence="2 3" key="1">
    <citation type="submission" date="2018-11" db="EMBL/GenBank/DDBJ databases">
        <authorList>
            <consortium name="Pathogen Informatics"/>
        </authorList>
    </citation>
    <scope>NUCLEOTIDE SEQUENCE [LARGE SCALE GENOMIC DNA]</scope>
</reference>
<accession>A0A3P7A8B6</accession>
<dbReference type="AlphaFoldDB" id="A0A3P7A8B6"/>
<proteinExistence type="predicted"/>
<name>A0A3P7A8B6_HYMDI</name>